<protein>
    <submittedName>
        <fullName evidence="2">ABC-2 type transport system permease protein</fullName>
    </submittedName>
</protein>
<feature type="transmembrane region" description="Helical" evidence="1">
    <location>
        <begin position="150"/>
        <end position="176"/>
    </location>
</feature>
<dbReference type="AlphaFoldDB" id="A0A7W3N0Z8"/>
<feature type="transmembrane region" description="Helical" evidence="1">
    <location>
        <begin position="197"/>
        <end position="215"/>
    </location>
</feature>
<organism evidence="2 3">
    <name type="scientific">Thermomonospora cellulosilytica</name>
    <dbReference type="NCBI Taxonomy" id="1411118"/>
    <lineage>
        <taxon>Bacteria</taxon>
        <taxon>Bacillati</taxon>
        <taxon>Actinomycetota</taxon>
        <taxon>Actinomycetes</taxon>
        <taxon>Streptosporangiales</taxon>
        <taxon>Thermomonosporaceae</taxon>
        <taxon>Thermomonospora</taxon>
    </lineage>
</organism>
<accession>A0A7W3N0Z8</accession>
<evidence type="ECO:0000256" key="1">
    <source>
        <dbReference type="SAM" id="Phobius"/>
    </source>
</evidence>
<dbReference type="EMBL" id="JACJII010000001">
    <property type="protein sequence ID" value="MBA9005479.1"/>
    <property type="molecule type" value="Genomic_DNA"/>
</dbReference>
<feature type="transmembrane region" description="Helical" evidence="1">
    <location>
        <begin position="235"/>
        <end position="255"/>
    </location>
</feature>
<keyword evidence="1" id="KW-0472">Membrane</keyword>
<evidence type="ECO:0000313" key="2">
    <source>
        <dbReference type="EMBL" id="MBA9005479.1"/>
    </source>
</evidence>
<reference evidence="2 3" key="1">
    <citation type="submission" date="2020-08" db="EMBL/GenBank/DDBJ databases">
        <title>Sequencing the genomes of 1000 actinobacteria strains.</title>
        <authorList>
            <person name="Klenk H.-P."/>
        </authorList>
    </citation>
    <scope>NUCLEOTIDE SEQUENCE [LARGE SCALE GENOMIC DNA]</scope>
    <source>
        <strain evidence="2 3">DSM 45823</strain>
    </source>
</reference>
<gene>
    <name evidence="2" type="ORF">HNR21_004361</name>
</gene>
<evidence type="ECO:0000313" key="3">
    <source>
        <dbReference type="Proteomes" id="UP000539313"/>
    </source>
</evidence>
<name>A0A7W3N0Z8_9ACTN</name>
<keyword evidence="1" id="KW-1133">Transmembrane helix</keyword>
<sequence>MADALRLYALLAWTWMRAAAQYPVSMLLLGLATATVAALDLAGILLLFAHTPRIAGFTAEEVLFLYGTSAMSFVIADTLLGTTERLGEHVRQGTLDTMLVRPVGPLVQIATEDFSPRRMSKLLPPAVVLAVVLPRLPVDWTPGRIAMVPVMLASGVVIFAAIWVLTASVQFVVIEVHPATKSVTYGGAFLTQYPMTLYAREFVRGMTFVVPLAFVNWQPGLYVLGRPDPLGLPEALRLASPAVAVLLSAAAALAWRSGLRHYRSTGS</sequence>
<proteinExistence type="predicted"/>
<dbReference type="PANTHER" id="PTHR36833:SF1">
    <property type="entry name" value="INTEGRAL MEMBRANE TRANSPORT PROTEIN"/>
    <property type="match status" value="1"/>
</dbReference>
<dbReference type="InterPro" id="IPR010390">
    <property type="entry name" value="ABC-2_transporter-like"/>
</dbReference>
<comment type="caution">
    <text evidence="2">The sequence shown here is derived from an EMBL/GenBank/DDBJ whole genome shotgun (WGS) entry which is preliminary data.</text>
</comment>
<feature type="transmembrane region" description="Helical" evidence="1">
    <location>
        <begin position="29"/>
        <end position="49"/>
    </location>
</feature>
<dbReference type="PANTHER" id="PTHR36833">
    <property type="entry name" value="SLR0610 PROTEIN-RELATED"/>
    <property type="match status" value="1"/>
</dbReference>
<keyword evidence="1" id="KW-0812">Transmembrane</keyword>
<keyword evidence="3" id="KW-1185">Reference proteome</keyword>
<dbReference type="Proteomes" id="UP000539313">
    <property type="component" value="Unassembled WGS sequence"/>
</dbReference>
<dbReference type="RefSeq" id="WP_312881147.1">
    <property type="nucleotide sequence ID" value="NZ_JACJII010000001.1"/>
</dbReference>
<dbReference type="Pfam" id="PF06182">
    <property type="entry name" value="ABC2_membrane_6"/>
    <property type="match status" value="1"/>
</dbReference>